<dbReference type="SUPFAM" id="SSF53098">
    <property type="entry name" value="Ribonuclease H-like"/>
    <property type="match status" value="1"/>
</dbReference>
<proteinExistence type="predicted"/>
<dbReference type="InterPro" id="IPR047768">
    <property type="entry name" value="Tn5p-like"/>
</dbReference>
<dbReference type="InterPro" id="IPR012337">
    <property type="entry name" value="RNaseH-like_sf"/>
</dbReference>
<dbReference type="Gene3D" id="3.90.350.10">
    <property type="entry name" value="Transposase Inhibitor Protein From Tn5, Chain A, domain 1"/>
    <property type="match status" value="1"/>
</dbReference>
<comment type="caution">
    <text evidence="1">The sequence shown here is derived from an EMBL/GenBank/DDBJ whole genome shotgun (WGS) entry which is preliminary data.</text>
</comment>
<dbReference type="NCBIfam" id="NF033590">
    <property type="entry name" value="transpos_IS4_3"/>
    <property type="match status" value="1"/>
</dbReference>
<evidence type="ECO:0000313" key="1">
    <source>
        <dbReference type="EMBL" id="EQD28353.1"/>
    </source>
</evidence>
<dbReference type="PANTHER" id="PTHR37319:SF1">
    <property type="entry name" value="TRANSPOSASE TN5 DIMERISATION DOMAIN-CONTAINING PROTEIN"/>
    <property type="match status" value="1"/>
</dbReference>
<dbReference type="PANTHER" id="PTHR37319">
    <property type="entry name" value="TRANSPOSASE"/>
    <property type="match status" value="1"/>
</dbReference>
<dbReference type="AlphaFoldDB" id="T0Y5F2"/>
<accession>T0Y5F2</accession>
<dbReference type="InterPro" id="IPR054836">
    <property type="entry name" value="Tn5_transposase"/>
</dbReference>
<organism evidence="1">
    <name type="scientific">mine drainage metagenome</name>
    <dbReference type="NCBI Taxonomy" id="410659"/>
    <lineage>
        <taxon>unclassified sequences</taxon>
        <taxon>metagenomes</taxon>
        <taxon>ecological metagenomes</taxon>
    </lineage>
</organism>
<protein>
    <submittedName>
        <fullName evidence="1">Transposase</fullName>
    </submittedName>
</protein>
<name>T0Y5F2_9ZZZZ</name>
<reference evidence="1" key="2">
    <citation type="journal article" date="2014" name="ISME J.">
        <title>Microbial stratification in low pH oxic and suboxic macroscopic growths along an acid mine drainage.</title>
        <authorList>
            <person name="Mendez-Garcia C."/>
            <person name="Mesa V."/>
            <person name="Sprenger R.R."/>
            <person name="Richter M."/>
            <person name="Diez M.S."/>
            <person name="Solano J."/>
            <person name="Bargiela R."/>
            <person name="Golyshina O.V."/>
            <person name="Manteca A."/>
            <person name="Ramos J.L."/>
            <person name="Gallego J.R."/>
            <person name="Llorente I."/>
            <person name="Martins Dos Santos V.A."/>
            <person name="Jensen O.N."/>
            <person name="Pelaez A.I."/>
            <person name="Sanchez J."/>
            <person name="Ferrer M."/>
        </authorList>
    </citation>
    <scope>NUCLEOTIDE SEQUENCE</scope>
</reference>
<dbReference type="EMBL" id="AUZX01015677">
    <property type="protein sequence ID" value="EQD28353.1"/>
    <property type="molecule type" value="Genomic_DNA"/>
</dbReference>
<gene>
    <name evidence="1" type="ORF">B1A_21210</name>
</gene>
<sequence>MFDNPKATPAGILAPHIAATERRMSAVAAEGERILLAPSDTAFISYNHPKVTGIGPIGKNNDEGRGLIMHSALVMTTRGVPLGLVHQNVWARQEVPDEGRQEKIERLQRTPIEQKESFKWLCASRDARQHTPPGCKVVMLCDREGDVYEHLLELREHRGSYVIRARCDRVLAPEENEGSERMREALAAAEELGTMEVTVPGNGKRKTRTATVGIKVARVTLKPPQRRGQAKDACSSEDITVRLVGATETSSPPQGEAAISWVLLTDLRVPDFEAAKEKVLWYSQRFGIETFHRVLKSGLKVEDCRLETGER</sequence>
<feature type="non-terminal residue" evidence="1">
    <location>
        <position position="311"/>
    </location>
</feature>
<reference evidence="1" key="1">
    <citation type="submission" date="2013-08" db="EMBL/GenBank/DDBJ databases">
        <authorList>
            <person name="Mendez C."/>
            <person name="Richter M."/>
            <person name="Ferrer M."/>
            <person name="Sanchez J."/>
        </authorList>
    </citation>
    <scope>NUCLEOTIDE SEQUENCE</scope>
</reference>